<name>A0A4Q1C6L5_9BACT</name>
<accession>A0A4Q1C6L5</accession>
<evidence type="ECO:0000313" key="2">
    <source>
        <dbReference type="Proteomes" id="UP000290218"/>
    </source>
</evidence>
<keyword evidence="2" id="KW-1185">Reference proteome</keyword>
<sequence length="102" mass="11355">MLDETSPQLPARSGRDDAGLYRTSRRLYADIRALDRALVQADLSAARAAFERMQQDSPVIAEAVSRHPFPTEPRPSRALQTLARCLLQGNLTGARRAFELFS</sequence>
<dbReference type="Proteomes" id="UP000290218">
    <property type="component" value="Unassembled WGS sequence"/>
</dbReference>
<reference evidence="1 2" key="1">
    <citation type="submission" date="2019-01" db="EMBL/GenBank/DDBJ databases">
        <title>Lacunisphaera sp. strain TWA-58.</title>
        <authorList>
            <person name="Chen W.-M."/>
        </authorList>
    </citation>
    <scope>NUCLEOTIDE SEQUENCE [LARGE SCALE GENOMIC DNA]</scope>
    <source>
        <strain evidence="1 2">TWA-58</strain>
    </source>
</reference>
<evidence type="ECO:0008006" key="3">
    <source>
        <dbReference type="Google" id="ProtNLM"/>
    </source>
</evidence>
<dbReference type="EMBL" id="SDHX01000001">
    <property type="protein sequence ID" value="RXK54513.1"/>
    <property type="molecule type" value="Genomic_DNA"/>
</dbReference>
<dbReference type="RefSeq" id="WP_129045877.1">
    <property type="nucleotide sequence ID" value="NZ_SDHX01000001.1"/>
</dbReference>
<protein>
    <recommendedName>
        <fullName evidence="3">Bacterial transcriptional activator domain-containing protein</fullName>
    </recommendedName>
</protein>
<comment type="caution">
    <text evidence="1">The sequence shown here is derived from an EMBL/GenBank/DDBJ whole genome shotgun (WGS) entry which is preliminary data.</text>
</comment>
<proteinExistence type="predicted"/>
<gene>
    <name evidence="1" type="ORF">ESB00_01025</name>
</gene>
<dbReference type="AlphaFoldDB" id="A0A4Q1C6L5"/>
<organism evidence="1 2">
    <name type="scientific">Oleiharenicola lentus</name>
    <dbReference type="NCBI Taxonomy" id="2508720"/>
    <lineage>
        <taxon>Bacteria</taxon>
        <taxon>Pseudomonadati</taxon>
        <taxon>Verrucomicrobiota</taxon>
        <taxon>Opitutia</taxon>
        <taxon>Opitutales</taxon>
        <taxon>Opitutaceae</taxon>
        <taxon>Oleiharenicola</taxon>
    </lineage>
</organism>
<evidence type="ECO:0000313" key="1">
    <source>
        <dbReference type="EMBL" id="RXK54513.1"/>
    </source>
</evidence>